<feature type="transmembrane region" description="Helical" evidence="6">
    <location>
        <begin position="156"/>
        <end position="179"/>
    </location>
</feature>
<evidence type="ECO:0000256" key="1">
    <source>
        <dbReference type="ARBA" id="ARBA00004141"/>
    </source>
</evidence>
<evidence type="ECO:0000256" key="3">
    <source>
        <dbReference type="ARBA" id="ARBA00022692"/>
    </source>
</evidence>
<keyword evidence="4 6" id="KW-1133">Transmembrane helix</keyword>
<comment type="caution">
    <text evidence="8">The sequence shown here is derived from an EMBL/GenBank/DDBJ whole genome shotgun (WGS) entry which is preliminary data.</text>
</comment>
<comment type="similarity">
    <text evidence="2">Belongs to the TDE1 family.</text>
</comment>
<sequence>MGAVLAVCSGAQLAWCCGSAACSLCCASCPSCRNSTSTRIMYAIMLLVGTVISCIMLSPSLKGFFKNIPFCQGNGTNSYVFPSYDCNDAVGYMAVYRLCFAVTVFFLFMSLIMIGVRSSKDGRAPIQNGFWGIKYLLVIFGVVGAFFIPGGSFGPVWMYFGMIGAFAFIFVQLVLIIDFAHSWAEKWVSKYEQTESRKWYAALVIAMLVMYLVVIIGYIYLFSKFTKSNGCGLNKFFITSNIILSVIVSGISILPNVQEAQPRSGLLQSSVVSLYVAYLTWSALSNSNETGCKGGSGHDAAHLGSESIVGLSLWLACVLYSSLSTASSSSKLVGSDRMLVHDTATESDANDDGGERASGEHRVWDNEDSEVAYSWSFFHLMFACATLYVMMMLTNWYSPNADRTINDITSSSGSMWVKQVSSWLCLGLYTWTLIAPLLFPDRDFGFDQ</sequence>
<dbReference type="Pfam" id="PF03348">
    <property type="entry name" value="Serinc"/>
    <property type="match status" value="1"/>
</dbReference>
<feature type="transmembrane region" description="Helical" evidence="6">
    <location>
        <begin position="40"/>
        <end position="58"/>
    </location>
</feature>
<feature type="signal peptide" evidence="7">
    <location>
        <begin position="1"/>
        <end position="16"/>
    </location>
</feature>
<feature type="transmembrane region" description="Helical" evidence="6">
    <location>
        <begin position="128"/>
        <end position="150"/>
    </location>
</feature>
<dbReference type="GO" id="GO:0016020">
    <property type="term" value="C:membrane"/>
    <property type="evidence" value="ECO:0007669"/>
    <property type="project" value="UniProtKB-SubCell"/>
</dbReference>
<dbReference type="AlphaFoldDB" id="A0AAN9TR95"/>
<feature type="transmembrane region" description="Helical" evidence="6">
    <location>
        <begin position="199"/>
        <end position="221"/>
    </location>
</feature>
<reference evidence="8 9" key="1">
    <citation type="submission" date="2024-03" db="EMBL/GenBank/DDBJ databases">
        <title>Adaptation during the transition from Ophiocordyceps entomopathogen to insect associate is accompanied by gene loss and intensified selection.</title>
        <authorList>
            <person name="Ward C.M."/>
            <person name="Onetto C.A."/>
            <person name="Borneman A.R."/>
        </authorList>
    </citation>
    <scope>NUCLEOTIDE SEQUENCE [LARGE SCALE GENOMIC DNA]</scope>
    <source>
        <strain evidence="8">AWRI1</strain>
        <tissue evidence="8">Single Adult Female</tissue>
    </source>
</reference>
<feature type="transmembrane region" description="Helical" evidence="6">
    <location>
        <begin position="420"/>
        <end position="439"/>
    </location>
</feature>
<dbReference type="PANTHER" id="PTHR10383">
    <property type="entry name" value="SERINE INCORPORATOR"/>
    <property type="match status" value="1"/>
</dbReference>
<dbReference type="Proteomes" id="UP001367676">
    <property type="component" value="Unassembled WGS sequence"/>
</dbReference>
<feature type="transmembrane region" description="Helical" evidence="6">
    <location>
        <begin position="266"/>
        <end position="284"/>
    </location>
</feature>
<comment type="subcellular location">
    <subcellularLocation>
        <location evidence="1">Membrane</location>
        <topology evidence="1">Multi-pass membrane protein</topology>
    </subcellularLocation>
</comment>
<organism evidence="8 9">
    <name type="scientific">Parthenolecanium corni</name>
    <dbReference type="NCBI Taxonomy" id="536013"/>
    <lineage>
        <taxon>Eukaryota</taxon>
        <taxon>Metazoa</taxon>
        <taxon>Ecdysozoa</taxon>
        <taxon>Arthropoda</taxon>
        <taxon>Hexapoda</taxon>
        <taxon>Insecta</taxon>
        <taxon>Pterygota</taxon>
        <taxon>Neoptera</taxon>
        <taxon>Paraneoptera</taxon>
        <taxon>Hemiptera</taxon>
        <taxon>Sternorrhyncha</taxon>
        <taxon>Coccoidea</taxon>
        <taxon>Coccidae</taxon>
        <taxon>Parthenolecanium</taxon>
    </lineage>
</organism>
<accession>A0AAN9TR95</accession>
<keyword evidence="7" id="KW-0732">Signal</keyword>
<feature type="transmembrane region" description="Helical" evidence="6">
    <location>
        <begin position="233"/>
        <end position="254"/>
    </location>
</feature>
<dbReference type="PANTHER" id="PTHR10383:SF9">
    <property type="entry name" value="SERINE INCORPORATOR, ISOFORM F"/>
    <property type="match status" value="1"/>
</dbReference>
<dbReference type="EMBL" id="JBBCAQ010000034">
    <property type="protein sequence ID" value="KAK7580261.1"/>
    <property type="molecule type" value="Genomic_DNA"/>
</dbReference>
<evidence type="ECO:0000256" key="7">
    <source>
        <dbReference type="SAM" id="SignalP"/>
    </source>
</evidence>
<evidence type="ECO:0000256" key="6">
    <source>
        <dbReference type="SAM" id="Phobius"/>
    </source>
</evidence>
<evidence type="ECO:0000313" key="8">
    <source>
        <dbReference type="EMBL" id="KAK7580261.1"/>
    </source>
</evidence>
<feature type="chain" id="PRO_5042913628" description="Serine incorporator" evidence="7">
    <location>
        <begin position="17"/>
        <end position="448"/>
    </location>
</feature>
<keyword evidence="9" id="KW-1185">Reference proteome</keyword>
<evidence type="ECO:0000256" key="4">
    <source>
        <dbReference type="ARBA" id="ARBA00022989"/>
    </source>
</evidence>
<evidence type="ECO:0000256" key="2">
    <source>
        <dbReference type="ARBA" id="ARBA00006665"/>
    </source>
</evidence>
<evidence type="ECO:0008006" key="10">
    <source>
        <dbReference type="Google" id="ProtNLM"/>
    </source>
</evidence>
<feature type="transmembrane region" description="Helical" evidence="6">
    <location>
        <begin position="371"/>
        <end position="393"/>
    </location>
</feature>
<dbReference type="InterPro" id="IPR005016">
    <property type="entry name" value="TDE1/TMS"/>
</dbReference>
<protein>
    <recommendedName>
        <fullName evidence="10">Serine incorporator</fullName>
    </recommendedName>
</protein>
<evidence type="ECO:0000256" key="5">
    <source>
        <dbReference type="ARBA" id="ARBA00023136"/>
    </source>
</evidence>
<keyword evidence="3 6" id="KW-0812">Transmembrane</keyword>
<evidence type="ECO:0000313" key="9">
    <source>
        <dbReference type="Proteomes" id="UP001367676"/>
    </source>
</evidence>
<keyword evidence="5 6" id="KW-0472">Membrane</keyword>
<name>A0AAN9TR95_9HEMI</name>
<gene>
    <name evidence="8" type="ORF">V9T40_000890</name>
</gene>
<feature type="transmembrane region" description="Helical" evidence="6">
    <location>
        <begin position="94"/>
        <end position="116"/>
    </location>
</feature>
<proteinExistence type="inferred from homology"/>